<sequence length="74" mass="8485">MEPQQCCGKSLYKARRPLTPLDIIAHLLPLLSRVSNSTRTNPLKPPKFNLYLLPLKTLMQHDLTRFNRLGKESA</sequence>
<evidence type="ECO:0000313" key="1">
    <source>
        <dbReference type="EMBL" id="KAI3682862.1"/>
    </source>
</evidence>
<dbReference type="EMBL" id="CM042045">
    <property type="protein sequence ID" value="KAI3682862.1"/>
    <property type="molecule type" value="Genomic_DNA"/>
</dbReference>
<evidence type="ECO:0000313" key="2">
    <source>
        <dbReference type="Proteomes" id="UP001056120"/>
    </source>
</evidence>
<accession>A0ACB8YB21</accession>
<dbReference type="Proteomes" id="UP001056120">
    <property type="component" value="Linkage Group LG28"/>
</dbReference>
<proteinExistence type="predicted"/>
<organism evidence="1 2">
    <name type="scientific">Smallanthus sonchifolius</name>
    <dbReference type="NCBI Taxonomy" id="185202"/>
    <lineage>
        <taxon>Eukaryota</taxon>
        <taxon>Viridiplantae</taxon>
        <taxon>Streptophyta</taxon>
        <taxon>Embryophyta</taxon>
        <taxon>Tracheophyta</taxon>
        <taxon>Spermatophyta</taxon>
        <taxon>Magnoliopsida</taxon>
        <taxon>eudicotyledons</taxon>
        <taxon>Gunneridae</taxon>
        <taxon>Pentapetalae</taxon>
        <taxon>asterids</taxon>
        <taxon>campanulids</taxon>
        <taxon>Asterales</taxon>
        <taxon>Asteraceae</taxon>
        <taxon>Asteroideae</taxon>
        <taxon>Heliantheae alliance</taxon>
        <taxon>Millerieae</taxon>
        <taxon>Smallanthus</taxon>
    </lineage>
</organism>
<name>A0ACB8YB21_9ASTR</name>
<reference evidence="1 2" key="2">
    <citation type="journal article" date="2022" name="Mol. Ecol. Resour.">
        <title>The genomes of chicory, endive, great burdock and yacon provide insights into Asteraceae paleo-polyploidization history and plant inulin production.</title>
        <authorList>
            <person name="Fan W."/>
            <person name="Wang S."/>
            <person name="Wang H."/>
            <person name="Wang A."/>
            <person name="Jiang F."/>
            <person name="Liu H."/>
            <person name="Zhao H."/>
            <person name="Xu D."/>
            <person name="Zhang Y."/>
        </authorList>
    </citation>
    <scope>NUCLEOTIDE SEQUENCE [LARGE SCALE GENOMIC DNA]</scope>
    <source>
        <strain evidence="2">cv. Yunnan</strain>
        <tissue evidence="1">Leaves</tissue>
    </source>
</reference>
<reference evidence="2" key="1">
    <citation type="journal article" date="2022" name="Mol. Ecol. Resour.">
        <title>The genomes of chicory, endive, great burdock and yacon provide insights into Asteraceae palaeo-polyploidization history and plant inulin production.</title>
        <authorList>
            <person name="Fan W."/>
            <person name="Wang S."/>
            <person name="Wang H."/>
            <person name="Wang A."/>
            <person name="Jiang F."/>
            <person name="Liu H."/>
            <person name="Zhao H."/>
            <person name="Xu D."/>
            <person name="Zhang Y."/>
        </authorList>
    </citation>
    <scope>NUCLEOTIDE SEQUENCE [LARGE SCALE GENOMIC DNA]</scope>
    <source>
        <strain evidence="2">cv. Yunnan</strain>
    </source>
</reference>
<protein>
    <submittedName>
        <fullName evidence="1">Uncharacterized protein</fullName>
    </submittedName>
</protein>
<comment type="caution">
    <text evidence="1">The sequence shown here is derived from an EMBL/GenBank/DDBJ whole genome shotgun (WGS) entry which is preliminary data.</text>
</comment>
<keyword evidence="2" id="KW-1185">Reference proteome</keyword>
<gene>
    <name evidence="1" type="ORF">L1987_83192</name>
</gene>